<feature type="transmembrane region" description="Helical" evidence="2">
    <location>
        <begin position="493"/>
        <end position="514"/>
    </location>
</feature>
<dbReference type="OrthoDB" id="9776609at2"/>
<feature type="transmembrane region" description="Helical" evidence="2">
    <location>
        <begin position="197"/>
        <end position="223"/>
    </location>
</feature>
<dbReference type="RefSeq" id="WP_119917306.1">
    <property type="nucleotide sequence ID" value="NZ_QYYA01000001.1"/>
</dbReference>
<accession>A0A418Y1G6</accession>
<keyword evidence="2" id="KW-0812">Transmembrane</keyword>
<dbReference type="Pfam" id="PF03929">
    <property type="entry name" value="PepSY_TM"/>
    <property type="match status" value="1"/>
</dbReference>
<feature type="region of interest" description="Disordered" evidence="1">
    <location>
        <begin position="110"/>
        <end position="131"/>
    </location>
</feature>
<dbReference type="PANTHER" id="PTHR34219">
    <property type="entry name" value="IRON-REGULATED INNER MEMBRANE PROTEIN-RELATED"/>
    <property type="match status" value="1"/>
</dbReference>
<feature type="transmembrane region" description="Helical" evidence="2">
    <location>
        <begin position="458"/>
        <end position="478"/>
    </location>
</feature>
<name>A0A418Y1G6_9GAMM</name>
<evidence type="ECO:0000256" key="1">
    <source>
        <dbReference type="SAM" id="MobiDB-lite"/>
    </source>
</evidence>
<dbReference type="AlphaFoldDB" id="A0A418Y1G6"/>
<feature type="transmembrane region" description="Helical" evidence="2">
    <location>
        <begin position="357"/>
        <end position="379"/>
    </location>
</feature>
<dbReference type="InterPro" id="IPR005625">
    <property type="entry name" value="PepSY-ass_TM"/>
</dbReference>
<evidence type="ECO:0000256" key="2">
    <source>
        <dbReference type="SAM" id="Phobius"/>
    </source>
</evidence>
<feature type="transmembrane region" description="Helical" evidence="2">
    <location>
        <begin position="155"/>
        <end position="176"/>
    </location>
</feature>
<gene>
    <name evidence="3" type="ORF">D4A39_00470</name>
</gene>
<keyword evidence="2" id="KW-1133">Transmembrane helix</keyword>
<feature type="transmembrane region" description="Helical" evidence="2">
    <location>
        <begin position="12"/>
        <end position="38"/>
    </location>
</feature>
<keyword evidence="4" id="KW-1185">Reference proteome</keyword>
<organism evidence="3 4">
    <name type="scientific">Alcanivorax profundi</name>
    <dbReference type="NCBI Taxonomy" id="2338368"/>
    <lineage>
        <taxon>Bacteria</taxon>
        <taxon>Pseudomonadati</taxon>
        <taxon>Pseudomonadota</taxon>
        <taxon>Gammaproteobacteria</taxon>
        <taxon>Oceanospirillales</taxon>
        <taxon>Alcanivoracaceae</taxon>
        <taxon>Alcanivorax</taxon>
    </lineage>
</organism>
<proteinExistence type="predicted"/>
<dbReference type="Proteomes" id="UP000283734">
    <property type="component" value="Unassembled WGS sequence"/>
</dbReference>
<dbReference type="PANTHER" id="PTHR34219:SF4">
    <property type="entry name" value="PEPSY DOMAIN-CONTAINING PROTEIN"/>
    <property type="match status" value="1"/>
</dbReference>
<protein>
    <submittedName>
        <fullName evidence="3">PepSY domain-containing protein</fullName>
    </submittedName>
</protein>
<feature type="transmembrane region" description="Helical" evidence="2">
    <location>
        <begin position="400"/>
        <end position="419"/>
    </location>
</feature>
<dbReference type="EMBL" id="QYYA01000001">
    <property type="protein sequence ID" value="RJG19376.1"/>
    <property type="molecule type" value="Genomic_DNA"/>
</dbReference>
<sequence length="530" mass="60113">MKEGFRQSMAWLHTWTGLVVGWVLFFMFVTGTAGYFHYEITRWMEPERPLVEALPTSGRDAMISLALDQLEQRAPHAAHWQITLPHYSPVNRGWQNFEIRWEDLPEPGHDHGARGNATLNPLTGEHQESPPVRATGGGELLYEMHYRLHYMDLLLAYYLVGICTLLMFMAIITGVITHKKIFKDFFTFRPGKGQRSWLDAHNVISVMALPFFIMITYSGLVFFDTTYMPAGMAALYGPDRESRDRYFDDLYAENHDHQAATRPQATLAPMLAKADQAWGEQQIQSVFIQHDTGESPRVEIQRIHIDRLRWYDGEKLAFNATTGEALPTGPYGTTTSRTRQIITALHEGRFAGPWLRWLYFAAGLLGCAMIATGLVLWTVKRRRHQTLPGHDSINMQLIEALNVATIAGLPLGVAGYFWANRLLPVDLAERANWEANVLFLLWGEAFLYACFRDIRKAWVEILWLAAAAFALIPLLNLLTTDKHLGMTLTAGEWVLAGFDLTMLGLGAAFAWMAIKVRRRWLSDISQGTSV</sequence>
<evidence type="ECO:0000313" key="4">
    <source>
        <dbReference type="Proteomes" id="UP000283734"/>
    </source>
</evidence>
<reference evidence="3 4" key="1">
    <citation type="submission" date="2018-09" db="EMBL/GenBank/DDBJ databases">
        <title>Alcanivorax profundi sp. nov., isolated from 1000 m-depth seawater of the Mariana Trench.</title>
        <authorList>
            <person name="Liu J."/>
        </authorList>
    </citation>
    <scope>NUCLEOTIDE SEQUENCE [LARGE SCALE GENOMIC DNA]</scope>
    <source>
        <strain evidence="3 4">MTEO17</strain>
    </source>
</reference>
<keyword evidence="2" id="KW-0472">Membrane</keyword>
<evidence type="ECO:0000313" key="3">
    <source>
        <dbReference type="EMBL" id="RJG19376.1"/>
    </source>
</evidence>
<feature type="transmembrane region" description="Helical" evidence="2">
    <location>
        <begin position="431"/>
        <end position="451"/>
    </location>
</feature>
<comment type="caution">
    <text evidence="3">The sequence shown here is derived from an EMBL/GenBank/DDBJ whole genome shotgun (WGS) entry which is preliminary data.</text>
</comment>